<gene>
    <name evidence="1" type="ORF">OM075_04755</name>
</gene>
<evidence type="ECO:0000313" key="1">
    <source>
        <dbReference type="EMBL" id="MCW3785763.1"/>
    </source>
</evidence>
<dbReference type="AlphaFoldDB" id="A0AAE3SF37"/>
<dbReference type="EMBL" id="JAPDPJ010000006">
    <property type="protein sequence ID" value="MCW3785763.1"/>
    <property type="molecule type" value="Genomic_DNA"/>
</dbReference>
<comment type="caution">
    <text evidence="1">The sequence shown here is derived from an EMBL/GenBank/DDBJ whole genome shotgun (WGS) entry which is preliminary data.</text>
</comment>
<protein>
    <submittedName>
        <fullName evidence="1">Uncharacterized protein</fullName>
    </submittedName>
</protein>
<reference evidence="1" key="1">
    <citation type="submission" date="2022-10" db="EMBL/GenBank/DDBJ databases">
        <authorList>
            <person name="Yu W.X."/>
        </authorList>
    </citation>
    <scope>NUCLEOTIDE SEQUENCE</scope>
    <source>
        <strain evidence="1">AAT</strain>
    </source>
</reference>
<organism evidence="1 2">
    <name type="scientific">Plebeiibacterium sediminum</name>
    <dbReference type="NCBI Taxonomy" id="2992112"/>
    <lineage>
        <taxon>Bacteria</taxon>
        <taxon>Pseudomonadati</taxon>
        <taxon>Bacteroidota</taxon>
        <taxon>Bacteroidia</taxon>
        <taxon>Marinilabiliales</taxon>
        <taxon>Marinilabiliaceae</taxon>
        <taxon>Plebeiibacterium</taxon>
    </lineage>
</organism>
<sequence length="335" mass="40521">MKKMIYILFLIFFPCLLSGQEKKGIKFLDVEASSIDKIILIDHYNDNYERIWGRKYEIILNSDTIKLYQTEEYYKSYQFFPDSLNFSKMHFLQEKGIDSIKMNGMLAEINRENENRIKYRRRIDSMYWGTSTMLKNWKGKNYRKVITKPEIDYLFSEINIKNNGPFRYLQNEGVDSLWLSENSDRLYNLWFQENKKSKAFRQTYVKYNLENFKQFKECYMLCLLQRNMNNYPYFEVQIISNNNDTTFLKSQGQKFFQIPWNMNEQYKSYNPNLAIALGKLLPNEDHFSSEKRLNPKYSDLEKEIINYIDFKSTSIDEKKWKKIAKKKIETAENTR</sequence>
<keyword evidence="2" id="KW-1185">Reference proteome</keyword>
<proteinExistence type="predicted"/>
<dbReference type="Proteomes" id="UP001209229">
    <property type="component" value="Unassembled WGS sequence"/>
</dbReference>
<name>A0AAE3SF37_9BACT</name>
<accession>A0AAE3SF37</accession>
<evidence type="ECO:0000313" key="2">
    <source>
        <dbReference type="Proteomes" id="UP001209229"/>
    </source>
</evidence>
<dbReference type="RefSeq" id="WP_301189334.1">
    <property type="nucleotide sequence ID" value="NZ_JAPDPJ010000006.1"/>
</dbReference>